<reference evidence="3 4" key="1">
    <citation type="submission" date="2006-02" db="EMBL/GenBank/DDBJ databases">
        <authorList>
            <person name="Murray A."/>
            <person name="Staley J."/>
            <person name="Ferriera S."/>
            <person name="Johnson J."/>
            <person name="Kravitz S."/>
            <person name="Halpern A."/>
            <person name="Remington K."/>
            <person name="Beeson K."/>
            <person name="Tran B."/>
            <person name="Rogers Y.-H."/>
            <person name="Friedman R."/>
            <person name="Venter J.C."/>
        </authorList>
    </citation>
    <scope>NUCLEOTIDE SEQUENCE [LARGE SCALE GENOMIC DNA]</scope>
    <source>
        <strain evidence="3 4">23-P</strain>
    </source>
</reference>
<dbReference type="InterPro" id="IPR002123">
    <property type="entry name" value="Plipid/glycerol_acylTrfase"/>
</dbReference>
<accession>A4BZ66</accession>
<keyword evidence="4" id="KW-1185">Reference proteome</keyword>
<sequence length="354" mass="40880">MIQKIWFTLVWSIIKLSLFFYSKKITVVGKENIPKKGAVIFVVNHPNGLIDPLYVTTTNKRQNHFLVRAASFKHPIIKKILSSLYLMPIFRIRDGIQQLANNQEIFEKCHAILKKKETLMIFPEGSHSKRRTIRLLNKGFTRIVFGALEKHKDLEVLVIPVGVTYQHLSDFPAKVSVHYGVPIASRTIYESHPLPKSVQLLKEEVSKQLKTLSVHIPDDHQYESTLQQLNKARVDFTSVAEINEMIRTQNFPPEKAPQRNVLKPLLYLIKLNSIVPYLIWKKALGKIKEIEFIDTFRFGLNLVLFGFSYALQTWIMCHFLGNIAGFFYLTISALLILIYVKCTPTNAKKHRELN</sequence>
<feature type="transmembrane region" description="Helical" evidence="1">
    <location>
        <begin position="323"/>
        <end position="340"/>
    </location>
</feature>
<dbReference type="STRING" id="313594.PI23P_07535"/>
<dbReference type="GO" id="GO:0008654">
    <property type="term" value="P:phospholipid biosynthetic process"/>
    <property type="evidence" value="ECO:0007669"/>
    <property type="project" value="TreeGrafter"/>
</dbReference>
<keyword evidence="1" id="KW-1133">Transmembrane helix</keyword>
<evidence type="ECO:0000259" key="2">
    <source>
        <dbReference type="SMART" id="SM00563"/>
    </source>
</evidence>
<feature type="transmembrane region" description="Helical" evidence="1">
    <location>
        <begin position="292"/>
        <end position="311"/>
    </location>
</feature>
<dbReference type="eggNOG" id="COG0204">
    <property type="taxonomic scope" value="Bacteria"/>
</dbReference>
<evidence type="ECO:0000256" key="1">
    <source>
        <dbReference type="SAM" id="Phobius"/>
    </source>
</evidence>
<dbReference type="GO" id="GO:0004366">
    <property type="term" value="F:glycerol-3-phosphate O-acyltransferase activity"/>
    <property type="evidence" value="ECO:0007669"/>
    <property type="project" value="TreeGrafter"/>
</dbReference>
<keyword evidence="1" id="KW-0472">Membrane</keyword>
<name>A4BZ66_9FLAO</name>
<proteinExistence type="predicted"/>
<dbReference type="GO" id="GO:0016287">
    <property type="term" value="F:glycerone-phosphate O-acyltransferase activity"/>
    <property type="evidence" value="ECO:0007669"/>
    <property type="project" value="TreeGrafter"/>
</dbReference>
<dbReference type="SMART" id="SM00563">
    <property type="entry name" value="PlsC"/>
    <property type="match status" value="1"/>
</dbReference>
<protein>
    <submittedName>
        <fullName evidence="3">1-acyl-sn-glycerol-3-phosphate acetyltransferase</fullName>
    </submittedName>
</protein>
<comment type="caution">
    <text evidence="3">The sequence shown here is derived from an EMBL/GenBank/DDBJ whole genome shotgun (WGS) entry which is preliminary data.</text>
</comment>
<dbReference type="SUPFAM" id="SSF69593">
    <property type="entry name" value="Glycerol-3-phosphate (1)-acyltransferase"/>
    <property type="match status" value="1"/>
</dbReference>
<dbReference type="RefSeq" id="WP_004570127.1">
    <property type="nucleotide sequence ID" value="NZ_CH724148.1"/>
</dbReference>
<dbReference type="AlphaFoldDB" id="A4BZ66"/>
<dbReference type="PANTHER" id="PTHR31605">
    <property type="entry name" value="GLYCEROL-3-PHOSPHATE O-ACYLTRANSFERASE 1"/>
    <property type="match status" value="1"/>
</dbReference>
<dbReference type="EMBL" id="AAOG01000002">
    <property type="protein sequence ID" value="EAR12459.1"/>
    <property type="molecule type" value="Genomic_DNA"/>
</dbReference>
<evidence type="ECO:0000313" key="3">
    <source>
        <dbReference type="EMBL" id="EAR12459.1"/>
    </source>
</evidence>
<dbReference type="Pfam" id="PF01553">
    <property type="entry name" value="Acyltransferase"/>
    <property type="match status" value="1"/>
</dbReference>
<evidence type="ECO:0000313" key="4">
    <source>
        <dbReference type="Proteomes" id="UP000003053"/>
    </source>
</evidence>
<keyword evidence="1" id="KW-0812">Transmembrane</keyword>
<dbReference type="OrthoDB" id="9806008at2"/>
<dbReference type="Proteomes" id="UP000003053">
    <property type="component" value="Unassembled WGS sequence"/>
</dbReference>
<dbReference type="InterPro" id="IPR052744">
    <property type="entry name" value="GPAT/DAPAT"/>
</dbReference>
<organism evidence="3 4">
    <name type="scientific">Polaribacter irgensii 23-P</name>
    <dbReference type="NCBI Taxonomy" id="313594"/>
    <lineage>
        <taxon>Bacteria</taxon>
        <taxon>Pseudomonadati</taxon>
        <taxon>Bacteroidota</taxon>
        <taxon>Flavobacteriia</taxon>
        <taxon>Flavobacteriales</taxon>
        <taxon>Flavobacteriaceae</taxon>
    </lineage>
</organism>
<gene>
    <name evidence="3" type="ORF">PI23P_07535</name>
</gene>
<keyword evidence="3" id="KW-0808">Transferase</keyword>
<feature type="domain" description="Phospholipid/glycerol acyltransferase" evidence="2">
    <location>
        <begin position="39"/>
        <end position="166"/>
    </location>
</feature>
<dbReference type="HOGENOM" id="CLU_047487_0_0_10"/>
<dbReference type="PANTHER" id="PTHR31605:SF0">
    <property type="entry name" value="GLYCEROL-3-PHOSPHATE O-ACYLTRANSFERASE 1"/>
    <property type="match status" value="1"/>
</dbReference>